<organism evidence="1 2">
    <name type="scientific">Chaetomium tenue</name>
    <dbReference type="NCBI Taxonomy" id="1854479"/>
    <lineage>
        <taxon>Eukaryota</taxon>
        <taxon>Fungi</taxon>
        <taxon>Dikarya</taxon>
        <taxon>Ascomycota</taxon>
        <taxon>Pezizomycotina</taxon>
        <taxon>Sordariomycetes</taxon>
        <taxon>Sordariomycetidae</taxon>
        <taxon>Sordariales</taxon>
        <taxon>Chaetomiaceae</taxon>
        <taxon>Chaetomium</taxon>
    </lineage>
</organism>
<dbReference type="Proteomes" id="UP000724584">
    <property type="component" value="Unassembled WGS sequence"/>
</dbReference>
<sequence>MKELLGLTDIPIVGHYAESRPGLVLFVAAVGVVAALQFAVLLRSYWRLSHIPGPVLARFTNLPRFLWVLSNKAHDHHIAQHRQYGPIVRFGPNMVSVGSPEEVGNIYRFSKPWLKADFYKALLMKPNGKAIPGIFAAQDEEIHRMLKKPVSGAYAMSTLVSFEPYVDTTMVVFCEELQARFVDPQKPCDLGSWLQMFAFDVIGELTFSKRLGFLESGTDVNNVMASIWEMFKETSLVTQMPWLDKYWTNNPIRRHMRGKGVSPGAAFAMARVQERRKLMQTEGTNDWDRDTRDFLSRFLEIEAKDEKLPPYALAAWASSNITAGSDTTGIYLRAMFHYLLTHPATLAKLRAEVDAAAAAGHAPGQLVSWRRARELPYLDACVKEAGRLHPPFGLPYERVVPKEGAVVCGKFLPGGTVVGMSAFVVGRDPGLFGEDADEWRPERWLEVGEEQRRRMEGGVLAFGAGHRTCMGKHIAYLEIYKVVPTLLLHFDFELVDADGFKVENRWFVMQHGLKVGLKKRGSQAAGKK</sequence>
<name>A0ACB7NXA3_9PEZI</name>
<accession>A0ACB7NXA3</accession>
<evidence type="ECO:0000313" key="1">
    <source>
        <dbReference type="EMBL" id="KAH6623074.1"/>
    </source>
</evidence>
<protein>
    <submittedName>
        <fullName evidence="1">Cytochrome P450</fullName>
    </submittedName>
</protein>
<reference evidence="1 2" key="1">
    <citation type="journal article" date="2021" name="Nat. Commun.">
        <title>Genetic determinants of endophytism in the Arabidopsis root mycobiome.</title>
        <authorList>
            <person name="Mesny F."/>
            <person name="Miyauchi S."/>
            <person name="Thiergart T."/>
            <person name="Pickel B."/>
            <person name="Atanasova L."/>
            <person name="Karlsson M."/>
            <person name="Huettel B."/>
            <person name="Barry K.W."/>
            <person name="Haridas S."/>
            <person name="Chen C."/>
            <person name="Bauer D."/>
            <person name="Andreopoulos W."/>
            <person name="Pangilinan J."/>
            <person name="LaButti K."/>
            <person name="Riley R."/>
            <person name="Lipzen A."/>
            <person name="Clum A."/>
            <person name="Drula E."/>
            <person name="Henrissat B."/>
            <person name="Kohler A."/>
            <person name="Grigoriev I.V."/>
            <person name="Martin F.M."/>
            <person name="Hacquard S."/>
        </authorList>
    </citation>
    <scope>NUCLEOTIDE SEQUENCE [LARGE SCALE GENOMIC DNA]</scope>
    <source>
        <strain evidence="1 2">MPI-SDFR-AT-0079</strain>
    </source>
</reference>
<keyword evidence="2" id="KW-1185">Reference proteome</keyword>
<comment type="caution">
    <text evidence="1">The sequence shown here is derived from an EMBL/GenBank/DDBJ whole genome shotgun (WGS) entry which is preliminary data.</text>
</comment>
<evidence type="ECO:0000313" key="2">
    <source>
        <dbReference type="Proteomes" id="UP000724584"/>
    </source>
</evidence>
<gene>
    <name evidence="1" type="ORF">F5144DRAFT_550674</name>
</gene>
<dbReference type="EMBL" id="JAGIZQ010000006">
    <property type="protein sequence ID" value="KAH6623074.1"/>
    <property type="molecule type" value="Genomic_DNA"/>
</dbReference>
<proteinExistence type="predicted"/>